<dbReference type="Proteomes" id="UP000243297">
    <property type="component" value="Unassembled WGS sequence"/>
</dbReference>
<gene>
    <name evidence="1" type="ORF">SAMN02745191_0265</name>
</gene>
<name>A0A1T4K2S4_9FIRM</name>
<evidence type="ECO:0000313" key="1">
    <source>
        <dbReference type="EMBL" id="SJZ36752.1"/>
    </source>
</evidence>
<proteinExistence type="predicted"/>
<dbReference type="RefSeq" id="WP_078710718.1">
    <property type="nucleotide sequence ID" value="NZ_FUWY01000001.1"/>
</dbReference>
<organism evidence="1 2">
    <name type="scientific">Anaerorhabdus furcosa</name>
    <dbReference type="NCBI Taxonomy" id="118967"/>
    <lineage>
        <taxon>Bacteria</taxon>
        <taxon>Bacillati</taxon>
        <taxon>Bacillota</taxon>
        <taxon>Erysipelotrichia</taxon>
        <taxon>Erysipelotrichales</taxon>
        <taxon>Erysipelotrichaceae</taxon>
        <taxon>Anaerorhabdus</taxon>
    </lineage>
</organism>
<dbReference type="STRING" id="118967.SAMN02745191_0265"/>
<reference evidence="2" key="1">
    <citation type="submission" date="2017-02" db="EMBL/GenBank/DDBJ databases">
        <authorList>
            <person name="Varghese N."/>
            <person name="Submissions S."/>
        </authorList>
    </citation>
    <scope>NUCLEOTIDE SEQUENCE [LARGE SCALE GENOMIC DNA]</scope>
    <source>
        <strain evidence="2">ATCC 25662</strain>
    </source>
</reference>
<protein>
    <submittedName>
        <fullName evidence="1">Uncharacterized protein</fullName>
    </submittedName>
</protein>
<keyword evidence="2" id="KW-1185">Reference proteome</keyword>
<dbReference type="EMBL" id="FUWY01000001">
    <property type="protein sequence ID" value="SJZ36752.1"/>
    <property type="molecule type" value="Genomic_DNA"/>
</dbReference>
<accession>A0A1T4K2S4</accession>
<evidence type="ECO:0000313" key="2">
    <source>
        <dbReference type="Proteomes" id="UP000243297"/>
    </source>
</evidence>
<dbReference type="AlphaFoldDB" id="A0A1T4K2S4"/>
<sequence>MKRIYLLLAIALFGFGVFNEKEITIDPNINQNQIATGITSLNYNDNLAYNIDNSVLAEIKLEFPYYCSQPTYFKEVNNGNFSDIPGLITIRINLYTKIGVQNESIELREYVLLKKDNIFSFDSLVGYQKIDEIADYSIFISNSYLDELAIPENFSLEEIRATLDQSISFYKISE</sequence>